<feature type="domain" description="Dipeptidylpeptidase IV N-terminal" evidence="2">
    <location>
        <begin position="102"/>
        <end position="467"/>
    </location>
</feature>
<dbReference type="OrthoDB" id="9812921at2"/>
<dbReference type="PANTHER" id="PTHR11731">
    <property type="entry name" value="PROTEASE FAMILY S9B,C DIPEPTIDYL-PEPTIDASE IV-RELATED"/>
    <property type="match status" value="1"/>
</dbReference>
<dbReference type="GO" id="GO:0008236">
    <property type="term" value="F:serine-type peptidase activity"/>
    <property type="evidence" value="ECO:0007669"/>
    <property type="project" value="InterPro"/>
</dbReference>
<proteinExistence type="predicted"/>
<dbReference type="RefSeq" id="WP_113657959.1">
    <property type="nucleotide sequence ID" value="NZ_KZ845664.1"/>
</dbReference>
<dbReference type="InterPro" id="IPR029058">
    <property type="entry name" value="AB_hydrolase_fold"/>
</dbReference>
<dbReference type="Pfam" id="PF00930">
    <property type="entry name" value="DPPIV_N"/>
    <property type="match status" value="1"/>
</dbReference>
<accession>A0A364K7L1</accession>
<evidence type="ECO:0000259" key="1">
    <source>
        <dbReference type="Pfam" id="PF00326"/>
    </source>
</evidence>
<dbReference type="Pfam" id="PF00326">
    <property type="entry name" value="Peptidase_S9"/>
    <property type="match status" value="1"/>
</dbReference>
<feature type="domain" description="Peptidase S9 prolyl oligopeptidase catalytic" evidence="1">
    <location>
        <begin position="563"/>
        <end position="755"/>
    </location>
</feature>
<reference evidence="3 4" key="2">
    <citation type="submission" date="2018-06" db="EMBL/GenBank/DDBJ databases">
        <authorList>
            <person name="Zhirakovskaya E."/>
        </authorList>
    </citation>
    <scope>NUCLEOTIDE SEQUENCE [LARGE SCALE GENOMIC DNA]</scope>
    <source>
        <strain evidence="3 4">FBKL4.011</strain>
    </source>
</reference>
<dbReference type="SUPFAM" id="SSF53474">
    <property type="entry name" value="alpha/beta-Hydrolases"/>
    <property type="match status" value="1"/>
</dbReference>
<dbReference type="Gene3D" id="3.40.50.1820">
    <property type="entry name" value="alpha/beta hydrolase"/>
    <property type="match status" value="1"/>
</dbReference>
<dbReference type="GO" id="GO:0008239">
    <property type="term" value="F:dipeptidyl-peptidase activity"/>
    <property type="evidence" value="ECO:0007669"/>
    <property type="project" value="TreeGrafter"/>
</dbReference>
<dbReference type="EMBL" id="QJKK01000002">
    <property type="protein sequence ID" value="RAL26274.1"/>
    <property type="molecule type" value="Genomic_DNA"/>
</dbReference>
<evidence type="ECO:0000313" key="3">
    <source>
        <dbReference type="EMBL" id="RAL26274.1"/>
    </source>
</evidence>
<dbReference type="AlphaFoldDB" id="A0A364K7L1"/>
<dbReference type="InterPro" id="IPR001375">
    <property type="entry name" value="Peptidase_S9_cat"/>
</dbReference>
<reference evidence="3 4" key="1">
    <citation type="submission" date="2018-06" db="EMBL/GenBank/DDBJ databases">
        <title>Thermoflavimicrobium daqus sp. nov., a thermophilic microbe isolated from Moutai-flavour Daqu.</title>
        <authorList>
            <person name="Wang X."/>
            <person name="Zhou H."/>
        </authorList>
    </citation>
    <scope>NUCLEOTIDE SEQUENCE [LARGE SCALE GENOMIC DNA]</scope>
    <source>
        <strain evidence="3 4">FBKL4.011</strain>
    </source>
</reference>
<dbReference type="SUPFAM" id="SSF82171">
    <property type="entry name" value="DPP6 N-terminal domain-like"/>
    <property type="match status" value="1"/>
</dbReference>
<evidence type="ECO:0000259" key="2">
    <source>
        <dbReference type="Pfam" id="PF00930"/>
    </source>
</evidence>
<dbReference type="PANTHER" id="PTHR11731:SF193">
    <property type="entry name" value="DIPEPTIDYL PEPTIDASE 9"/>
    <property type="match status" value="1"/>
</dbReference>
<dbReference type="InterPro" id="IPR002469">
    <property type="entry name" value="Peptidase_S9B_N"/>
</dbReference>
<name>A0A364K7L1_9BACL</name>
<dbReference type="GO" id="GO:0006508">
    <property type="term" value="P:proteolysis"/>
    <property type="evidence" value="ECO:0007669"/>
    <property type="project" value="InterPro"/>
</dbReference>
<gene>
    <name evidence="3" type="ORF">DL897_04575</name>
</gene>
<comment type="caution">
    <text evidence="3">The sequence shown here is derived from an EMBL/GenBank/DDBJ whole genome shotgun (WGS) entry which is preliminary data.</text>
</comment>
<protein>
    <submittedName>
        <fullName evidence="3">Peptidase S9</fullName>
    </submittedName>
</protein>
<dbReference type="InterPro" id="IPR050278">
    <property type="entry name" value="Serine_Prot_S9B/DPPIV"/>
</dbReference>
<dbReference type="Gene3D" id="2.140.10.30">
    <property type="entry name" value="Dipeptidylpeptidase IV, N-terminal domain"/>
    <property type="match status" value="1"/>
</dbReference>
<dbReference type="Proteomes" id="UP000251213">
    <property type="component" value="Unassembled WGS sequence"/>
</dbReference>
<sequence length="773" mass="88098">MTTAITYEQYQRAESLLAWNTVKDVLNGNISPQWVGNEGCFWYRRDVRLGNECGKQFIFVNPSKKSKEPAFDHVKLANALSNALKHEYHPNHLPFESFSYVDNQQAIQFQVDETHWICHLDTYECRKTNPSKEIPPYELPSPDGKWSIFVEEHNLFLRCLQTDKVIPLTLDGKPYYDYGTHPEARTSAVFDRLYNEKLPPAALWSPDSKKILSHRLDQRKVRQMHLLQSVPLDETQAPIIHSYRFPLVGDKHLPLAEFVIFDLEKGTMIPVQAKPVITGIMSPLTPSLQTAYWSDDSHLVYFIDMARDYRSVRLLVVDTATGKTRTLLEEKSKSFLFTDLYNLASLAGGMNIRWLCKSNSLLWHSERDGWSHLYLFDGQTGKLKKQITSGSWVVRRLLAIDEEKGWIYFTGSGREAGRDPYLQHLYRVRLDGTELTLLTPEEGEHEISLSPNHQFFIDTFSCIDKPPKTVLRRNDGSLILELEQADIAPLLDKGYQIPKRFTVKAADGITDLYGILVPPAQLNRENKYPILDYFYGGPQLAHTPKQFTWGGEYNAPVDFTGCAQAFAQLGFAVMIMDGRGTPFRSKAFHDYSDGRLEKAAGLEDHVAAIAQLAQQFPFLDPNRVGIYGESGGGYGAARAILTYPDVYKVAIAGCGNHDQRYYLASWGERFQGLFDPELYQKQDNTTLVANLKGKLLLVTGDMDDNVHPALTMRMVHALMEANKDFDLMIIPNRHHGIGADAYFIRRRWDYFVEHLLGAKPPKEYLIQDPKFPG</sequence>
<keyword evidence="4" id="KW-1185">Reference proteome</keyword>
<evidence type="ECO:0000313" key="4">
    <source>
        <dbReference type="Proteomes" id="UP000251213"/>
    </source>
</evidence>
<organism evidence="3 4">
    <name type="scientific">Thermoflavimicrobium daqui</name>
    <dbReference type="NCBI Taxonomy" id="2137476"/>
    <lineage>
        <taxon>Bacteria</taxon>
        <taxon>Bacillati</taxon>
        <taxon>Bacillota</taxon>
        <taxon>Bacilli</taxon>
        <taxon>Bacillales</taxon>
        <taxon>Thermoactinomycetaceae</taxon>
        <taxon>Thermoflavimicrobium</taxon>
    </lineage>
</organism>